<dbReference type="Proteomes" id="UP000694559">
    <property type="component" value="Unplaced"/>
</dbReference>
<proteinExistence type="predicted"/>
<keyword evidence="2" id="KW-1185">Reference proteome</keyword>
<dbReference type="PANTHER" id="PTHR10663">
    <property type="entry name" value="GUANYL-NUCLEOTIDE EXCHANGE FACTOR"/>
    <property type="match status" value="1"/>
</dbReference>
<organism evidence="1 2">
    <name type="scientific">Naja naja</name>
    <name type="common">Indian cobra</name>
    <dbReference type="NCBI Taxonomy" id="35670"/>
    <lineage>
        <taxon>Eukaryota</taxon>
        <taxon>Metazoa</taxon>
        <taxon>Chordata</taxon>
        <taxon>Craniata</taxon>
        <taxon>Vertebrata</taxon>
        <taxon>Euteleostomi</taxon>
        <taxon>Lepidosauria</taxon>
        <taxon>Squamata</taxon>
        <taxon>Bifurcata</taxon>
        <taxon>Unidentata</taxon>
        <taxon>Episquamata</taxon>
        <taxon>Toxicofera</taxon>
        <taxon>Serpentes</taxon>
        <taxon>Colubroidea</taxon>
        <taxon>Elapidae</taxon>
        <taxon>Elapinae</taxon>
        <taxon>Naja</taxon>
    </lineage>
</organism>
<reference evidence="1" key="1">
    <citation type="submission" date="2025-08" db="UniProtKB">
        <authorList>
            <consortium name="Ensembl"/>
        </authorList>
    </citation>
    <scope>IDENTIFICATION</scope>
</reference>
<protein>
    <submittedName>
        <fullName evidence="1">Golgi brefeldin A resistant guanine nucleotide exchange factor 1</fullName>
    </submittedName>
</protein>
<accession>A0A8C6X6E6</accession>
<sequence length="246" mass="27207">MPKRLSTAAKAGPILNDAGWMEGTARIVDKNIYIVQGEINTVIGAIKRSARWSTHVRLDEERDPLLHSFSVLKEVLNNVTELSAIEPIVFLRPFLEVIRSEDTTGPITGLALTSVNKFLSYGLIDSNHEGAAEGMENLADAVTHARFVGTDPASDEVVLMKILQVLRTLLLAPVGAHLTNESVCEIMQSCFRICFEMRLSELLRKSAEHTLVDMVQLLFTSLTISRKTRNSSKSMKETCVLIVQVS</sequence>
<dbReference type="Ensembl" id="ENSNNAT00000010035.1">
    <property type="protein sequence ID" value="ENSNNAP00000009570.1"/>
    <property type="gene ID" value="ENSNNAG00000006353.1"/>
</dbReference>
<dbReference type="PANTHER" id="PTHR10663:SF388">
    <property type="entry name" value="GOLGI-SPECIFIC BREFELDIN A-RESISTANCE GUANINE NUCLEOTIDE EXCHANGE FACTOR 1"/>
    <property type="match status" value="1"/>
</dbReference>
<dbReference type="GeneTree" id="ENSGT00940000156925"/>
<reference evidence="1" key="2">
    <citation type="submission" date="2025-09" db="UniProtKB">
        <authorList>
            <consortium name="Ensembl"/>
        </authorList>
    </citation>
    <scope>IDENTIFICATION</scope>
</reference>
<dbReference type="OrthoDB" id="10258608at2759"/>
<evidence type="ECO:0000313" key="2">
    <source>
        <dbReference type="Proteomes" id="UP000694559"/>
    </source>
</evidence>
<dbReference type="AlphaFoldDB" id="A0A8C6X6E6"/>
<evidence type="ECO:0000313" key="1">
    <source>
        <dbReference type="Ensembl" id="ENSNNAP00000009570.1"/>
    </source>
</evidence>
<name>A0A8C6X6E6_NAJNA</name>
<gene>
    <name evidence="1" type="primary">GBF1</name>
</gene>